<dbReference type="SUPFAM" id="SSF52922">
    <property type="entry name" value="TK C-terminal domain-like"/>
    <property type="match status" value="1"/>
</dbReference>
<evidence type="ECO:0000256" key="7">
    <source>
        <dbReference type="ARBA" id="ARBA00022977"/>
    </source>
</evidence>
<dbReference type="InterPro" id="IPR033248">
    <property type="entry name" value="Transketolase_C"/>
</dbReference>
<feature type="binding site" evidence="10">
    <location>
        <position position="84"/>
    </location>
    <ligand>
        <name>thiamine diphosphate</name>
        <dbReference type="ChEBI" id="CHEBI:58937"/>
    </ligand>
</feature>
<dbReference type="InterPro" id="IPR005477">
    <property type="entry name" value="Dxylulose-5-P_synthase"/>
</dbReference>
<dbReference type="InterPro" id="IPR029061">
    <property type="entry name" value="THDP-binding"/>
</dbReference>
<feature type="binding site" evidence="10">
    <location>
        <position position="156"/>
    </location>
    <ligand>
        <name>Mg(2+)</name>
        <dbReference type="ChEBI" id="CHEBI:18420"/>
    </ligand>
</feature>
<dbReference type="InterPro" id="IPR020826">
    <property type="entry name" value="Transketolase_BS"/>
</dbReference>
<keyword evidence="4 10" id="KW-0808">Transferase</keyword>
<evidence type="ECO:0000256" key="4">
    <source>
        <dbReference type="ARBA" id="ARBA00022679"/>
    </source>
</evidence>
<comment type="pathway">
    <text evidence="1 10">Metabolic intermediate biosynthesis; 1-deoxy-D-xylulose 5-phosphate biosynthesis; 1-deoxy-D-xylulose 5-phosphate from D-glyceraldehyde 3-phosphate and pyruvate: step 1/1.</text>
</comment>
<dbReference type="PANTHER" id="PTHR43322">
    <property type="entry name" value="1-D-DEOXYXYLULOSE 5-PHOSPHATE SYNTHASE-RELATED"/>
    <property type="match status" value="1"/>
</dbReference>
<dbReference type="Proteomes" id="UP001597343">
    <property type="component" value="Unassembled WGS sequence"/>
</dbReference>
<dbReference type="CDD" id="cd02007">
    <property type="entry name" value="TPP_DXS"/>
    <property type="match status" value="1"/>
</dbReference>
<evidence type="ECO:0000256" key="6">
    <source>
        <dbReference type="ARBA" id="ARBA00022842"/>
    </source>
</evidence>
<evidence type="ECO:0000256" key="2">
    <source>
        <dbReference type="ARBA" id="ARBA00011081"/>
    </source>
</evidence>
<dbReference type="NCBIfam" id="NF003933">
    <property type="entry name" value="PRK05444.2-2"/>
    <property type="match status" value="1"/>
</dbReference>
<feature type="binding site" evidence="10">
    <location>
        <position position="185"/>
    </location>
    <ligand>
        <name>Mg(2+)</name>
        <dbReference type="ChEBI" id="CHEBI:18420"/>
    </ligand>
</feature>
<feature type="binding site" evidence="10">
    <location>
        <position position="379"/>
    </location>
    <ligand>
        <name>thiamine diphosphate</name>
        <dbReference type="ChEBI" id="CHEBI:58937"/>
    </ligand>
</feature>
<keyword evidence="13" id="KW-1185">Reference proteome</keyword>
<evidence type="ECO:0000256" key="9">
    <source>
        <dbReference type="ARBA" id="ARBA00023229"/>
    </source>
</evidence>
<feature type="binding site" evidence="10">
    <location>
        <position position="296"/>
    </location>
    <ligand>
        <name>thiamine diphosphate</name>
        <dbReference type="ChEBI" id="CHEBI:58937"/>
    </ligand>
</feature>
<dbReference type="PROSITE" id="PS00801">
    <property type="entry name" value="TRANSKETOLASE_1"/>
    <property type="match status" value="1"/>
</dbReference>
<dbReference type="HAMAP" id="MF_00315">
    <property type="entry name" value="DXP_synth"/>
    <property type="match status" value="1"/>
</dbReference>
<organism evidence="12 13">
    <name type="scientific">Tumebacillus lipolyticus</name>
    <dbReference type="NCBI Taxonomy" id="1280370"/>
    <lineage>
        <taxon>Bacteria</taxon>
        <taxon>Bacillati</taxon>
        <taxon>Bacillota</taxon>
        <taxon>Bacilli</taxon>
        <taxon>Bacillales</taxon>
        <taxon>Alicyclobacillaceae</taxon>
        <taxon>Tumebacillus</taxon>
    </lineage>
</organism>
<feature type="binding site" evidence="10">
    <location>
        <begin position="157"/>
        <end position="158"/>
    </location>
    <ligand>
        <name>thiamine diphosphate</name>
        <dbReference type="ChEBI" id="CHEBI:58937"/>
    </ligand>
</feature>
<dbReference type="RefSeq" id="WP_386047269.1">
    <property type="nucleotide sequence ID" value="NZ_JBHUIO010000008.1"/>
</dbReference>
<evidence type="ECO:0000256" key="3">
    <source>
        <dbReference type="ARBA" id="ARBA00011738"/>
    </source>
</evidence>
<comment type="function">
    <text evidence="10">Catalyzes the acyloin condensation reaction between C atoms 2 and 3 of pyruvate and glyceraldehyde 3-phosphate to yield 1-deoxy-D-xylulose-5-phosphate (DXP).</text>
</comment>
<keyword evidence="6 10" id="KW-0460">Magnesium</keyword>
<dbReference type="NCBIfam" id="TIGR00204">
    <property type="entry name" value="dxs"/>
    <property type="match status" value="1"/>
</dbReference>
<sequence>MSTLQKKRGGNCMLLDKVNCPSDIKDFSVDQLRVLAEEIRQFLIENLSITGGHFGSNLGVIELTLALHQVYNSPVDKIIWDVGHQAYVHKILTGRKHLFPTLRKYKGMSGFPKRAESEHDMFDVGHSSTSISAALGYAIARDLKREQSKVVAVIGDGAMTGGMAFEALNHAGHVKSDMVVVLNDNEMSIATNVGAITNYLTKLRVDPHYSSFKKDLAGILQKIGSVGNKTEKYLKRLRDSLKTLLVPGMLFEEFGFTYMGPIDGHDLVMLKKYLEQAKNTRGPVLLHVVTQKGKGYAVAADAPDKMHSVSVGFNEKRGSAPKLKPAALTYTKVFGDTLIKLAKQNEDIVAITPAMSIGSGLVSYAEQLPDRFFDVGIAEQHAGTFAAALACAGKKPVLAIYSTFLQRAYDQVIHDICIQNLPVVIAIDRAGLVGEDGETHQGAFDISFLRCIPNITIMMPKDENELQQMLYTATEYKDGPIALRYPRGTGVGVKMDGEYKLIPIGRSETVREGDDVAILALGPMVHVAEQAAEMLSHDGVNARVVNMRFAKPLDESLLVELAERRIPIVTVEEAAIAGGLGSAILEFYAQKRIAGVELYPMGLPDHFIEHGSPQQLLDSVGLNAQTLADDVKSMVPLKQKRA</sequence>
<dbReference type="EMBL" id="JBHUIO010000008">
    <property type="protein sequence ID" value="MFD2170894.1"/>
    <property type="molecule type" value="Genomic_DNA"/>
</dbReference>
<evidence type="ECO:0000256" key="8">
    <source>
        <dbReference type="ARBA" id="ARBA00023052"/>
    </source>
</evidence>
<dbReference type="InterPro" id="IPR009014">
    <property type="entry name" value="Transketo_C/PFOR_II"/>
</dbReference>
<comment type="caution">
    <text evidence="12">The sequence shown here is derived from an EMBL/GenBank/DDBJ whole genome shotgun (WGS) entry which is preliminary data.</text>
</comment>
<feature type="binding site" evidence="10">
    <location>
        <position position="185"/>
    </location>
    <ligand>
        <name>thiamine diphosphate</name>
        <dbReference type="ChEBI" id="CHEBI:58937"/>
    </ligand>
</feature>
<comment type="similarity">
    <text evidence="2 10">Belongs to the transketolase family. DXPS subfamily.</text>
</comment>
<dbReference type="Pfam" id="PF13292">
    <property type="entry name" value="DXP_synthase_N"/>
    <property type="match status" value="1"/>
</dbReference>
<dbReference type="PROSITE" id="PS00802">
    <property type="entry name" value="TRANSKETOLASE_2"/>
    <property type="match status" value="1"/>
</dbReference>
<reference evidence="13" key="1">
    <citation type="journal article" date="2019" name="Int. J. Syst. Evol. Microbiol.">
        <title>The Global Catalogue of Microorganisms (GCM) 10K type strain sequencing project: providing services to taxonomists for standard genome sequencing and annotation.</title>
        <authorList>
            <consortium name="The Broad Institute Genomics Platform"/>
            <consortium name="The Broad Institute Genome Sequencing Center for Infectious Disease"/>
            <person name="Wu L."/>
            <person name="Ma J."/>
        </authorList>
    </citation>
    <scope>NUCLEOTIDE SEQUENCE [LARGE SCALE GENOMIC DNA]</scope>
    <source>
        <strain evidence="13">CGMCC 1.13574</strain>
    </source>
</reference>
<evidence type="ECO:0000313" key="13">
    <source>
        <dbReference type="Proteomes" id="UP001597343"/>
    </source>
</evidence>
<dbReference type="InterPro" id="IPR049557">
    <property type="entry name" value="Transketolase_CS"/>
</dbReference>
<dbReference type="Pfam" id="PF02780">
    <property type="entry name" value="Transketolase_C"/>
    <property type="match status" value="1"/>
</dbReference>
<dbReference type="PANTHER" id="PTHR43322:SF5">
    <property type="entry name" value="1-DEOXY-D-XYLULOSE-5-PHOSPHATE SYNTHASE, CHLOROPLASTIC"/>
    <property type="match status" value="1"/>
</dbReference>
<protein>
    <recommendedName>
        <fullName evidence="10">1-deoxy-D-xylulose-5-phosphate synthase</fullName>
        <ecNumber evidence="10">2.2.1.7</ecNumber>
    </recommendedName>
    <alternativeName>
        <fullName evidence="10">1-deoxyxylulose-5-phosphate synthase</fullName>
        <shortName evidence="10">DXP synthase</shortName>
        <shortName evidence="10">DXPS</shortName>
    </alternativeName>
</protein>
<dbReference type="CDD" id="cd07033">
    <property type="entry name" value="TPP_PYR_DXS_TK_like"/>
    <property type="match status" value="1"/>
</dbReference>
<evidence type="ECO:0000256" key="5">
    <source>
        <dbReference type="ARBA" id="ARBA00022723"/>
    </source>
</evidence>
<evidence type="ECO:0000256" key="1">
    <source>
        <dbReference type="ARBA" id="ARBA00004980"/>
    </source>
</evidence>
<name>A0ABW4ZZW0_9BACL</name>
<dbReference type="Pfam" id="PF02779">
    <property type="entry name" value="Transket_pyr"/>
    <property type="match status" value="1"/>
</dbReference>
<evidence type="ECO:0000259" key="11">
    <source>
        <dbReference type="SMART" id="SM00861"/>
    </source>
</evidence>
<dbReference type="InterPro" id="IPR005475">
    <property type="entry name" value="Transketolase-like_Pyr-bd"/>
</dbReference>
<comment type="subunit">
    <text evidence="3 10">Homodimer.</text>
</comment>
<feature type="domain" description="Transketolase-like pyrimidine-binding" evidence="11">
    <location>
        <begin position="328"/>
        <end position="493"/>
    </location>
</feature>
<comment type="catalytic activity">
    <reaction evidence="10">
        <text>D-glyceraldehyde 3-phosphate + pyruvate + H(+) = 1-deoxy-D-xylulose 5-phosphate + CO2</text>
        <dbReference type="Rhea" id="RHEA:12605"/>
        <dbReference type="ChEBI" id="CHEBI:15361"/>
        <dbReference type="ChEBI" id="CHEBI:15378"/>
        <dbReference type="ChEBI" id="CHEBI:16526"/>
        <dbReference type="ChEBI" id="CHEBI:57792"/>
        <dbReference type="ChEBI" id="CHEBI:59776"/>
        <dbReference type="EC" id="2.2.1.7"/>
    </reaction>
</comment>
<keyword evidence="8 10" id="KW-0786">Thiamine pyrophosphate</keyword>
<dbReference type="Gene3D" id="3.40.50.970">
    <property type="match status" value="2"/>
</dbReference>
<gene>
    <name evidence="10 12" type="primary">dxs</name>
    <name evidence="12" type="ORF">ACFSOY_12960</name>
</gene>
<keyword evidence="9 10" id="KW-0414">Isoprene biosynthesis</keyword>
<keyword evidence="5 10" id="KW-0479">Metal-binding</keyword>
<proteinExistence type="inferred from homology"/>
<evidence type="ECO:0000313" key="12">
    <source>
        <dbReference type="EMBL" id="MFD2170894.1"/>
    </source>
</evidence>
<evidence type="ECO:0000256" key="10">
    <source>
        <dbReference type="HAMAP-Rule" id="MF_00315"/>
    </source>
</evidence>
<accession>A0ABW4ZZW0</accession>
<dbReference type="SMART" id="SM00861">
    <property type="entry name" value="Transket_pyr"/>
    <property type="match status" value="1"/>
</dbReference>
<keyword evidence="7 10" id="KW-0784">Thiamine biosynthesis</keyword>
<dbReference type="GO" id="GO:0008661">
    <property type="term" value="F:1-deoxy-D-xylulose-5-phosphate synthase activity"/>
    <property type="evidence" value="ECO:0007669"/>
    <property type="project" value="UniProtKB-EC"/>
</dbReference>
<comment type="cofactor">
    <cofactor evidence="10">
        <name>Mg(2+)</name>
        <dbReference type="ChEBI" id="CHEBI:18420"/>
    </cofactor>
    <text evidence="10">Binds 1 Mg(2+) ion per subunit.</text>
</comment>
<comment type="cofactor">
    <cofactor evidence="10">
        <name>thiamine diphosphate</name>
        <dbReference type="ChEBI" id="CHEBI:58937"/>
    </cofactor>
    <text evidence="10">Binds 1 thiamine pyrophosphate per subunit.</text>
</comment>
<dbReference type="EC" id="2.2.1.7" evidence="10"/>
<dbReference type="SUPFAM" id="SSF52518">
    <property type="entry name" value="Thiamin diphosphate-binding fold (THDP-binding)"/>
    <property type="match status" value="2"/>
</dbReference>
<feature type="binding site" evidence="10">
    <location>
        <begin position="125"/>
        <end position="127"/>
    </location>
    <ligand>
        <name>thiamine diphosphate</name>
        <dbReference type="ChEBI" id="CHEBI:58937"/>
    </ligand>
</feature>
<dbReference type="Gene3D" id="3.40.50.920">
    <property type="match status" value="1"/>
</dbReference>